<dbReference type="GO" id="GO:0016705">
    <property type="term" value="F:oxidoreductase activity, acting on paired donors, with incorporation or reduction of molecular oxygen"/>
    <property type="evidence" value="ECO:0007669"/>
    <property type="project" value="InterPro"/>
</dbReference>
<keyword evidence="5 7" id="KW-0408">Iron</keyword>
<keyword evidence="2 7" id="KW-0349">Heme</keyword>
<dbReference type="PRINTS" id="PR00359">
    <property type="entry name" value="BP450"/>
</dbReference>
<dbReference type="FunFam" id="1.10.630.10:FF:000018">
    <property type="entry name" value="Cytochrome P450 monooxygenase"/>
    <property type="match status" value="1"/>
</dbReference>
<dbReference type="EMBL" id="JADIXZ010000001">
    <property type="protein sequence ID" value="MBK6299891.1"/>
    <property type="molecule type" value="Genomic_DNA"/>
</dbReference>
<evidence type="ECO:0000256" key="5">
    <source>
        <dbReference type="ARBA" id="ARBA00023004"/>
    </source>
</evidence>
<organism evidence="9 10">
    <name type="scientific">Candidatus Phosphoribacter hodrii</name>
    <dbReference type="NCBI Taxonomy" id="2953743"/>
    <lineage>
        <taxon>Bacteria</taxon>
        <taxon>Bacillati</taxon>
        <taxon>Actinomycetota</taxon>
        <taxon>Actinomycetes</taxon>
        <taxon>Micrococcales</taxon>
        <taxon>Dermatophilaceae</taxon>
        <taxon>Candidatus Phosphoribacter</taxon>
    </lineage>
</organism>
<comment type="similarity">
    <text evidence="1 7">Belongs to the cytochrome P450 family.</text>
</comment>
<dbReference type="InterPro" id="IPR036396">
    <property type="entry name" value="Cyt_P450_sf"/>
</dbReference>
<dbReference type="CDD" id="cd20625">
    <property type="entry name" value="CYP164-like"/>
    <property type="match status" value="1"/>
</dbReference>
<reference evidence="9 10" key="1">
    <citation type="submission" date="2020-10" db="EMBL/GenBank/DDBJ databases">
        <title>Connecting structure to function with the recovery of over 1000 high-quality activated sludge metagenome-assembled genomes encoding full-length rRNA genes using long-read sequencing.</title>
        <authorList>
            <person name="Singleton C.M."/>
            <person name="Petriglieri F."/>
            <person name="Kristensen J.M."/>
            <person name="Kirkegaard R.H."/>
            <person name="Michaelsen T.Y."/>
            <person name="Andersen M.H."/>
            <person name="Karst S.M."/>
            <person name="Dueholm M.S."/>
            <person name="Nielsen P.H."/>
            <person name="Albertsen M."/>
        </authorList>
    </citation>
    <scope>NUCLEOTIDE SEQUENCE [LARGE SCALE GENOMIC DNA]</scope>
    <source>
        <strain evidence="9">AalE_18-Q3-R2-46_BAT3C.188</strain>
    </source>
</reference>
<evidence type="ECO:0000256" key="3">
    <source>
        <dbReference type="ARBA" id="ARBA00022723"/>
    </source>
</evidence>
<gene>
    <name evidence="9" type="ORF">IPF40_02160</name>
</gene>
<dbReference type="GO" id="GO:0004497">
    <property type="term" value="F:monooxygenase activity"/>
    <property type="evidence" value="ECO:0007669"/>
    <property type="project" value="UniProtKB-KW"/>
</dbReference>
<accession>A0A934X2P5</accession>
<evidence type="ECO:0000256" key="8">
    <source>
        <dbReference type="SAM" id="MobiDB-lite"/>
    </source>
</evidence>
<dbReference type="PROSITE" id="PS00086">
    <property type="entry name" value="CYTOCHROME_P450"/>
    <property type="match status" value="1"/>
</dbReference>
<keyword evidence="6 7" id="KW-0503">Monooxygenase</keyword>
<evidence type="ECO:0000256" key="4">
    <source>
        <dbReference type="ARBA" id="ARBA00023002"/>
    </source>
</evidence>
<evidence type="ECO:0000313" key="10">
    <source>
        <dbReference type="Proteomes" id="UP000718281"/>
    </source>
</evidence>
<dbReference type="InterPro" id="IPR017972">
    <property type="entry name" value="Cyt_P450_CS"/>
</dbReference>
<sequence length="445" mass="47922">MQISENVTGRAEVPPRAPVRQHPESWRHTQQSAAAKDRAGTVTRVRAQSVSPDAPDVGHLLDLADPDVVADPYAALAACRATAPVGWHGPLGMYVATSHSACNAVLRDRALGRIFTGREPADAWDTFNWLHADSILDSEPPKHTRLRHLIAGAFGRGHVHRLAPRIEELAEGLVADCAATVSEEGAVDVIEALAEPLPVLVIAELLGVPEADRHLLRPWSQAIVRMYEVTRTREEDEAAQRACGEFAAYVEALAADRARHPGEDLLSDLVAARDGTDRLSPQELVATAVLLLNAGHEASVNGFGNGLASLLTAGGDFGDPVRLVEEMLRHDSPLHLFERTATHDTVIEGIHIRAGEKVAALLGAANRDPAVFAEPDAFQPHRDPNPHLAFGAGIHFCVGAPLARLELATAAGVLLGRWPRLRVMDAVRRPTFVLRGYERLVIAPA</sequence>
<protein>
    <submittedName>
        <fullName evidence="9">Cytochrome P450</fullName>
    </submittedName>
</protein>
<dbReference type="Gene3D" id="1.10.630.10">
    <property type="entry name" value="Cytochrome P450"/>
    <property type="match status" value="1"/>
</dbReference>
<evidence type="ECO:0000256" key="6">
    <source>
        <dbReference type="ARBA" id="ARBA00023033"/>
    </source>
</evidence>
<evidence type="ECO:0000313" key="9">
    <source>
        <dbReference type="EMBL" id="MBK6299891.1"/>
    </source>
</evidence>
<dbReference type="PANTHER" id="PTHR46696">
    <property type="entry name" value="P450, PUTATIVE (EUROFUNG)-RELATED"/>
    <property type="match status" value="1"/>
</dbReference>
<dbReference type="GO" id="GO:0005506">
    <property type="term" value="F:iron ion binding"/>
    <property type="evidence" value="ECO:0007669"/>
    <property type="project" value="InterPro"/>
</dbReference>
<dbReference type="PANTHER" id="PTHR46696:SF1">
    <property type="entry name" value="CYTOCHROME P450 YJIB-RELATED"/>
    <property type="match status" value="1"/>
</dbReference>
<name>A0A934X2P5_9MICO</name>
<feature type="region of interest" description="Disordered" evidence="8">
    <location>
        <begin position="1"/>
        <end position="41"/>
    </location>
</feature>
<dbReference type="InterPro" id="IPR002397">
    <property type="entry name" value="Cyt_P450_B"/>
</dbReference>
<evidence type="ECO:0000256" key="7">
    <source>
        <dbReference type="RuleBase" id="RU000461"/>
    </source>
</evidence>
<dbReference type="GO" id="GO:0020037">
    <property type="term" value="F:heme binding"/>
    <property type="evidence" value="ECO:0007669"/>
    <property type="project" value="InterPro"/>
</dbReference>
<dbReference type="AlphaFoldDB" id="A0A934X2P5"/>
<dbReference type="Proteomes" id="UP000718281">
    <property type="component" value="Unassembled WGS sequence"/>
</dbReference>
<evidence type="ECO:0000256" key="1">
    <source>
        <dbReference type="ARBA" id="ARBA00010617"/>
    </source>
</evidence>
<dbReference type="SUPFAM" id="SSF48264">
    <property type="entry name" value="Cytochrome P450"/>
    <property type="match status" value="1"/>
</dbReference>
<dbReference type="InterPro" id="IPR001128">
    <property type="entry name" value="Cyt_P450"/>
</dbReference>
<keyword evidence="3 7" id="KW-0479">Metal-binding</keyword>
<comment type="caution">
    <text evidence="9">The sequence shown here is derived from an EMBL/GenBank/DDBJ whole genome shotgun (WGS) entry which is preliminary data.</text>
</comment>
<proteinExistence type="inferred from homology"/>
<keyword evidence="4 7" id="KW-0560">Oxidoreductase</keyword>
<dbReference type="Pfam" id="PF00067">
    <property type="entry name" value="p450"/>
    <property type="match status" value="1"/>
</dbReference>
<evidence type="ECO:0000256" key="2">
    <source>
        <dbReference type="ARBA" id="ARBA00022617"/>
    </source>
</evidence>